<dbReference type="InterPro" id="IPR012677">
    <property type="entry name" value="Nucleotide-bd_a/b_plait_sf"/>
</dbReference>
<evidence type="ECO:0000313" key="8">
    <source>
        <dbReference type="Proteomes" id="UP000002669"/>
    </source>
</evidence>
<sequence length="507" mass="56377">MAPEKKATKRKAPATATAAPAVSEHPPSKKSKKTQEKPVNTETIKVKASSSKSKKENSTVNGAKSEKLPVKVDKKPAKELKPRKRAADFLSDDEEEAEKEVVSKPKAEKKETQPKKKAKSEKPAASAELKEKSSATAEKKKKTKSKTKEVEKEPEEVSEPVDEEQVSPISDADSDDEVEDDQTLALIRGFESSGDEDASEDEGFEPGQEVPKIPDSKKAMKAIRKKKKENSEPEEPGTVYVGRIPHGFYEDEMRAYFSQFGEISRLRLSRNRTTGKSKHYAFIEFTSTSVAKVVAATMQNYLMFGHILKCKYIPNDKVHPAMWKGANRRFKKTPWNQIEKRRLDAGKSRDGWSKAISKESSKRAKKAEKMKALGYEYEIPTLKSVEEVPVAPTVQDQIEEGTTAPIAAIEDKKDETLKKKESKSKAEAKDKTVTNGKASKEKKTEAEPAETGKKSAEKKEAKKPKKKVVNDTPATSEKPTKVEKQPKSAPKAKKVEEKPKKVKKAKA</sequence>
<feature type="compositionally biased region" description="Basic and acidic residues" evidence="5">
    <location>
        <begin position="99"/>
        <end position="114"/>
    </location>
</feature>
<dbReference type="PANTHER" id="PTHR46754">
    <property type="entry name" value="MKI67 FHA DOMAIN-INTERACTING NUCLEOLAR PHOSPHOPROTEIN"/>
    <property type="match status" value="1"/>
</dbReference>
<evidence type="ECO:0000313" key="7">
    <source>
        <dbReference type="EMBL" id="EFQ98807.1"/>
    </source>
</evidence>
<dbReference type="OrthoDB" id="21467at2759"/>
<keyword evidence="3" id="KW-0539">Nucleus</keyword>
<accession>E5R3W1</accession>
<dbReference type="InterPro" id="IPR035979">
    <property type="entry name" value="RBD_domain_sf"/>
</dbReference>
<evidence type="ECO:0000256" key="3">
    <source>
        <dbReference type="ARBA" id="ARBA00023242"/>
    </source>
</evidence>
<dbReference type="SUPFAM" id="SSF54928">
    <property type="entry name" value="RNA-binding domain, RBD"/>
    <property type="match status" value="1"/>
</dbReference>
<dbReference type="Pfam" id="PF00076">
    <property type="entry name" value="RRM_1"/>
    <property type="match status" value="1"/>
</dbReference>
<reference evidence="8" key="1">
    <citation type="journal article" date="2012" name="MBio">
        <title>Comparative genome analysis of Trichophyton rubrum and related dermatophytes reveals candidate genes involved in infection.</title>
        <authorList>
            <person name="Martinez D.A."/>
            <person name="Oliver B.G."/>
            <person name="Graeser Y."/>
            <person name="Goldberg J.M."/>
            <person name="Li W."/>
            <person name="Martinez-Rossi N.M."/>
            <person name="Monod M."/>
            <person name="Shelest E."/>
            <person name="Barton R.C."/>
            <person name="Birch E."/>
            <person name="Brakhage A.A."/>
            <person name="Chen Z."/>
            <person name="Gurr S.J."/>
            <person name="Heiman D."/>
            <person name="Heitman J."/>
            <person name="Kosti I."/>
            <person name="Rossi A."/>
            <person name="Saif S."/>
            <person name="Samalova M."/>
            <person name="Saunders C.W."/>
            <person name="Shea T."/>
            <person name="Summerbell R.C."/>
            <person name="Xu J."/>
            <person name="Young S."/>
            <person name="Zeng Q."/>
            <person name="Birren B.W."/>
            <person name="Cuomo C.A."/>
            <person name="White T.C."/>
        </authorList>
    </citation>
    <scope>NUCLEOTIDE SEQUENCE [LARGE SCALE GENOMIC DNA]</scope>
    <source>
        <strain evidence="8">ATCC MYA-4604 / CBS 118893</strain>
    </source>
</reference>
<organism evidence="8">
    <name type="scientific">Arthroderma gypseum (strain ATCC MYA-4604 / CBS 118893)</name>
    <name type="common">Microsporum gypseum</name>
    <dbReference type="NCBI Taxonomy" id="535722"/>
    <lineage>
        <taxon>Eukaryota</taxon>
        <taxon>Fungi</taxon>
        <taxon>Dikarya</taxon>
        <taxon>Ascomycota</taxon>
        <taxon>Pezizomycotina</taxon>
        <taxon>Eurotiomycetes</taxon>
        <taxon>Eurotiomycetidae</taxon>
        <taxon>Onygenales</taxon>
        <taxon>Arthrodermataceae</taxon>
        <taxon>Nannizzia</taxon>
    </lineage>
</organism>
<dbReference type="Gene3D" id="3.30.70.330">
    <property type="match status" value="1"/>
</dbReference>
<dbReference type="STRING" id="535722.E5R3W1"/>
<feature type="compositionally biased region" description="Basic residues" evidence="5">
    <location>
        <begin position="219"/>
        <end position="228"/>
    </location>
</feature>
<dbReference type="eggNOG" id="KOG4208">
    <property type="taxonomic scope" value="Eukaryota"/>
</dbReference>
<dbReference type="GeneID" id="10033094"/>
<evidence type="ECO:0000256" key="4">
    <source>
        <dbReference type="PROSITE-ProRule" id="PRU00176"/>
    </source>
</evidence>
<dbReference type="SMART" id="SM00360">
    <property type="entry name" value="RRM"/>
    <property type="match status" value="1"/>
</dbReference>
<keyword evidence="8" id="KW-1185">Reference proteome</keyword>
<dbReference type="PROSITE" id="PS50102">
    <property type="entry name" value="RRM"/>
    <property type="match status" value="1"/>
</dbReference>
<dbReference type="EMBL" id="DS989822">
    <property type="protein sequence ID" value="EFQ98807.1"/>
    <property type="molecule type" value="Genomic_DNA"/>
</dbReference>
<dbReference type="GO" id="GO:0003723">
    <property type="term" value="F:RNA binding"/>
    <property type="evidence" value="ECO:0007669"/>
    <property type="project" value="UniProtKB-UniRule"/>
</dbReference>
<evidence type="ECO:0000256" key="5">
    <source>
        <dbReference type="SAM" id="MobiDB-lite"/>
    </source>
</evidence>
<feature type="compositionally biased region" description="Acidic residues" evidence="5">
    <location>
        <begin position="172"/>
        <end position="182"/>
    </location>
</feature>
<dbReference type="AlphaFoldDB" id="E5R3W1"/>
<proteinExistence type="predicted"/>
<feature type="domain" description="RRM" evidence="6">
    <location>
        <begin position="237"/>
        <end position="315"/>
    </location>
</feature>
<name>E5R3W1_ARTGP</name>
<dbReference type="VEuPathDB" id="FungiDB:MGYG_01823"/>
<dbReference type="GO" id="GO:0005730">
    <property type="term" value="C:nucleolus"/>
    <property type="evidence" value="ECO:0007669"/>
    <property type="project" value="UniProtKB-SubCell"/>
</dbReference>
<gene>
    <name evidence="7" type="ORF">MGYG_01823</name>
</gene>
<protein>
    <submittedName>
        <fullName evidence="7">MKI67 FHA domain-interacting nucleolar phosphoprotein</fullName>
    </submittedName>
</protein>
<feature type="compositionally biased region" description="Acidic residues" evidence="5">
    <location>
        <begin position="193"/>
        <end position="204"/>
    </location>
</feature>
<dbReference type="OMA" id="WKGANKR"/>
<feature type="compositionally biased region" description="Basic and acidic residues" evidence="5">
    <location>
        <begin position="409"/>
        <end position="460"/>
    </location>
</feature>
<keyword evidence="2 4" id="KW-0694">RNA-binding</keyword>
<dbReference type="CDD" id="cd12307">
    <property type="entry name" value="RRM_NIFK_like"/>
    <property type="match status" value="1"/>
</dbReference>
<feature type="region of interest" description="Disordered" evidence="5">
    <location>
        <begin position="1"/>
        <end position="238"/>
    </location>
</feature>
<dbReference type="InterPro" id="IPR000504">
    <property type="entry name" value="RRM_dom"/>
</dbReference>
<comment type="subcellular location">
    <subcellularLocation>
        <location evidence="1">Nucleus</location>
        <location evidence="1">Nucleolus</location>
    </subcellularLocation>
</comment>
<feature type="compositionally biased region" description="Acidic residues" evidence="5">
    <location>
        <begin position="152"/>
        <end position="165"/>
    </location>
</feature>
<evidence type="ECO:0000259" key="6">
    <source>
        <dbReference type="PROSITE" id="PS50102"/>
    </source>
</evidence>
<evidence type="ECO:0000256" key="1">
    <source>
        <dbReference type="ARBA" id="ARBA00004604"/>
    </source>
</evidence>
<dbReference type="InParanoid" id="E5R3W1"/>
<feature type="compositionally biased region" description="Basic and acidic residues" evidence="5">
    <location>
        <begin position="64"/>
        <end position="80"/>
    </location>
</feature>
<feature type="region of interest" description="Disordered" evidence="5">
    <location>
        <begin position="396"/>
        <end position="507"/>
    </location>
</feature>
<dbReference type="HOGENOM" id="CLU_025741_5_1_1"/>
<dbReference type="RefSeq" id="XP_003177759.1">
    <property type="nucleotide sequence ID" value="XM_003177711.1"/>
</dbReference>
<dbReference type="Proteomes" id="UP000002669">
    <property type="component" value="Unassembled WGS sequence"/>
</dbReference>
<evidence type="ECO:0000256" key="2">
    <source>
        <dbReference type="ARBA" id="ARBA00022884"/>
    </source>
</evidence>